<dbReference type="PANTHER" id="PTHR37984">
    <property type="entry name" value="PROTEIN CBG26694"/>
    <property type="match status" value="1"/>
</dbReference>
<name>A0AAZ3PPC9_ONCTS</name>
<dbReference type="GO" id="GO:0015074">
    <property type="term" value="P:DNA integration"/>
    <property type="evidence" value="ECO:0007669"/>
    <property type="project" value="InterPro"/>
</dbReference>
<dbReference type="GeneTree" id="ENSGT00940000163772"/>
<evidence type="ECO:0008006" key="6">
    <source>
        <dbReference type="Google" id="ProtNLM"/>
    </source>
</evidence>
<dbReference type="Proteomes" id="UP000694402">
    <property type="component" value="Unassembled WGS sequence"/>
</dbReference>
<accession>A0AAZ3PPC9</accession>
<dbReference type="InterPro" id="IPR050951">
    <property type="entry name" value="Retrovirus_Pol_polyprotein"/>
</dbReference>
<dbReference type="Gene3D" id="2.40.50.40">
    <property type="match status" value="1"/>
</dbReference>
<dbReference type="Pfam" id="PF00385">
    <property type="entry name" value="Chromo"/>
    <property type="match status" value="1"/>
</dbReference>
<dbReference type="InterPro" id="IPR023780">
    <property type="entry name" value="Chromo_domain"/>
</dbReference>
<reference evidence="4" key="3">
    <citation type="submission" date="2025-09" db="UniProtKB">
        <authorList>
            <consortium name="Ensembl"/>
        </authorList>
    </citation>
    <scope>IDENTIFICATION</scope>
</reference>
<dbReference type="SUPFAM" id="SSF54160">
    <property type="entry name" value="Chromo domain-like"/>
    <property type="match status" value="1"/>
</dbReference>
<reference evidence="5" key="1">
    <citation type="journal article" date="2018" name="PLoS ONE">
        <title>Chinook salmon (Oncorhynchus tshawytscha) genome and transcriptome.</title>
        <authorList>
            <person name="Christensen K.A."/>
            <person name="Leong J.S."/>
            <person name="Sakhrani D."/>
            <person name="Biagi C.A."/>
            <person name="Minkley D.R."/>
            <person name="Withler R.E."/>
            <person name="Rondeau E.B."/>
            <person name="Koop B.F."/>
            <person name="Devlin R.H."/>
        </authorList>
    </citation>
    <scope>NUCLEOTIDE SEQUENCE [LARGE SCALE GENOMIC DNA]</scope>
</reference>
<sequence>MCDSMSPPVRCAPRVRLLGTLPRGKLQPLHNGRGHIYRWIFLLTFPPSQGNTTILVVVDRFSKSCRLIPLPGLPTALQTAEALFTHVFRHYGVPEDIVSDRGPQFTSRVWRAFMERLGVSVSLTSGYHPESNGQVERVNQEVGRFLRSYCQDRPGEWARYIPWAEMAQNSLSHSSTNMSPFECVLGYQPVLAPWHQSQTEAPAVEEWVQRSKETWRAVQESLRQASVRQKKSADRHRSEAPVFAPGDRVWLLTRNLPLRLPCRKLGPQCIGPFKVLRRINKVFYRLLLPSYYRINYSFHVSLLRPVVAGPMQEGEVPEVPPPPLDIEGSPAYTIRAILDSRRRVRGLQYLVDWEGYGPEERCWVPSGDILDPSM</sequence>
<feature type="domain" description="Integrase catalytic" evidence="3">
    <location>
        <begin position="24"/>
        <end position="188"/>
    </location>
</feature>
<dbReference type="SUPFAM" id="SSF53098">
    <property type="entry name" value="Ribonuclease H-like"/>
    <property type="match status" value="1"/>
</dbReference>
<dbReference type="InterPro" id="IPR000953">
    <property type="entry name" value="Chromo/chromo_shadow_dom"/>
</dbReference>
<protein>
    <recommendedName>
        <fullName evidence="6">Integrase catalytic domain-containing protein</fullName>
    </recommendedName>
</protein>
<dbReference type="PROSITE" id="PS50013">
    <property type="entry name" value="CHROMO_2"/>
    <property type="match status" value="1"/>
</dbReference>
<dbReference type="InterPro" id="IPR016197">
    <property type="entry name" value="Chromo-like_dom_sf"/>
</dbReference>
<dbReference type="Pfam" id="PF00665">
    <property type="entry name" value="rve"/>
    <property type="match status" value="1"/>
</dbReference>
<reference evidence="4" key="2">
    <citation type="submission" date="2025-08" db="UniProtKB">
        <authorList>
            <consortium name="Ensembl"/>
        </authorList>
    </citation>
    <scope>IDENTIFICATION</scope>
</reference>
<dbReference type="AlphaFoldDB" id="A0AAZ3PPC9"/>
<dbReference type="Pfam" id="PF24626">
    <property type="entry name" value="SH3_Tf2-1"/>
    <property type="match status" value="1"/>
</dbReference>
<evidence type="ECO:0000313" key="5">
    <source>
        <dbReference type="Proteomes" id="UP000694402"/>
    </source>
</evidence>
<dbReference type="InterPro" id="IPR012337">
    <property type="entry name" value="RNaseH-like_sf"/>
</dbReference>
<dbReference type="GO" id="GO:0005634">
    <property type="term" value="C:nucleus"/>
    <property type="evidence" value="ECO:0007669"/>
    <property type="project" value="UniProtKB-SubCell"/>
</dbReference>
<dbReference type="InterPro" id="IPR056924">
    <property type="entry name" value="SH3_Tf2-1"/>
</dbReference>
<dbReference type="Ensembl" id="ENSOTST00005193527.1">
    <property type="protein sequence ID" value="ENSOTSP00005118642.1"/>
    <property type="gene ID" value="ENSOTSG00005068648.1"/>
</dbReference>
<dbReference type="Gene3D" id="3.30.420.10">
    <property type="entry name" value="Ribonuclease H-like superfamily/Ribonuclease H"/>
    <property type="match status" value="1"/>
</dbReference>
<dbReference type="GO" id="GO:0003676">
    <property type="term" value="F:nucleic acid binding"/>
    <property type="evidence" value="ECO:0007669"/>
    <property type="project" value="InterPro"/>
</dbReference>
<organism evidence="4 5">
    <name type="scientific">Oncorhynchus tshawytscha</name>
    <name type="common">Chinook salmon</name>
    <name type="synonym">Salmo tshawytscha</name>
    <dbReference type="NCBI Taxonomy" id="74940"/>
    <lineage>
        <taxon>Eukaryota</taxon>
        <taxon>Metazoa</taxon>
        <taxon>Chordata</taxon>
        <taxon>Craniata</taxon>
        <taxon>Vertebrata</taxon>
        <taxon>Euteleostomi</taxon>
        <taxon>Actinopterygii</taxon>
        <taxon>Neopterygii</taxon>
        <taxon>Teleostei</taxon>
        <taxon>Protacanthopterygii</taxon>
        <taxon>Salmoniformes</taxon>
        <taxon>Salmonidae</taxon>
        <taxon>Salmoninae</taxon>
        <taxon>Oncorhynchus</taxon>
    </lineage>
</organism>
<keyword evidence="5" id="KW-1185">Reference proteome</keyword>
<dbReference type="PROSITE" id="PS50994">
    <property type="entry name" value="INTEGRASE"/>
    <property type="match status" value="1"/>
</dbReference>
<dbReference type="InterPro" id="IPR001584">
    <property type="entry name" value="Integrase_cat-core"/>
</dbReference>
<evidence type="ECO:0000259" key="3">
    <source>
        <dbReference type="PROSITE" id="PS50994"/>
    </source>
</evidence>
<evidence type="ECO:0000259" key="2">
    <source>
        <dbReference type="PROSITE" id="PS50013"/>
    </source>
</evidence>
<dbReference type="FunFam" id="3.30.420.10:FF:000032">
    <property type="entry name" value="Retrovirus-related Pol polyprotein from transposon 297-like Protein"/>
    <property type="match status" value="1"/>
</dbReference>
<dbReference type="InterPro" id="IPR036397">
    <property type="entry name" value="RNaseH_sf"/>
</dbReference>
<proteinExistence type="predicted"/>
<comment type="subcellular location">
    <subcellularLocation>
        <location evidence="1">Nucleus</location>
    </subcellularLocation>
</comment>
<evidence type="ECO:0000256" key="1">
    <source>
        <dbReference type="ARBA" id="ARBA00004123"/>
    </source>
</evidence>
<evidence type="ECO:0000313" key="4">
    <source>
        <dbReference type="Ensembl" id="ENSOTSP00005118642.1"/>
    </source>
</evidence>
<dbReference type="PANTHER" id="PTHR37984:SF15">
    <property type="entry name" value="INTEGRASE CATALYTIC DOMAIN-CONTAINING PROTEIN"/>
    <property type="match status" value="1"/>
</dbReference>
<feature type="domain" description="Chromo" evidence="2">
    <location>
        <begin position="332"/>
        <end position="374"/>
    </location>
</feature>